<keyword evidence="2" id="KW-1185">Reference proteome</keyword>
<dbReference type="AlphaFoldDB" id="A0A2T5J971"/>
<organism evidence="1 2">
    <name type="scientific">Mucilaginibacter yixingensis</name>
    <dbReference type="NCBI Taxonomy" id="1295612"/>
    <lineage>
        <taxon>Bacteria</taxon>
        <taxon>Pseudomonadati</taxon>
        <taxon>Bacteroidota</taxon>
        <taxon>Sphingobacteriia</taxon>
        <taxon>Sphingobacteriales</taxon>
        <taxon>Sphingobacteriaceae</taxon>
        <taxon>Mucilaginibacter</taxon>
    </lineage>
</organism>
<reference evidence="1 2" key="1">
    <citation type="submission" date="2018-04" db="EMBL/GenBank/DDBJ databases">
        <title>Genomic Encyclopedia of Archaeal and Bacterial Type Strains, Phase II (KMG-II): from individual species to whole genera.</title>
        <authorList>
            <person name="Goeker M."/>
        </authorList>
    </citation>
    <scope>NUCLEOTIDE SEQUENCE [LARGE SCALE GENOMIC DNA]</scope>
    <source>
        <strain evidence="1 2">DSM 26809</strain>
    </source>
</reference>
<name>A0A2T5J971_9SPHI</name>
<dbReference type="Proteomes" id="UP000244168">
    <property type="component" value="Unassembled WGS sequence"/>
</dbReference>
<proteinExistence type="predicted"/>
<dbReference type="RefSeq" id="WP_107828584.1">
    <property type="nucleotide sequence ID" value="NZ_CP160205.1"/>
</dbReference>
<dbReference type="EMBL" id="QAOQ01000004">
    <property type="protein sequence ID" value="PTQ96621.1"/>
    <property type="molecule type" value="Genomic_DNA"/>
</dbReference>
<dbReference type="PROSITE" id="PS51257">
    <property type="entry name" value="PROKAR_LIPOPROTEIN"/>
    <property type="match status" value="1"/>
</dbReference>
<gene>
    <name evidence="1" type="ORF">C8P68_104106</name>
</gene>
<accession>A0A2T5J971</accession>
<evidence type="ECO:0000313" key="1">
    <source>
        <dbReference type="EMBL" id="PTQ96621.1"/>
    </source>
</evidence>
<protein>
    <submittedName>
        <fullName evidence="1">Uncharacterized protein</fullName>
    </submittedName>
</protein>
<sequence length="157" mass="16895">MKAVTYSIFTVLLALIACTPKTPSGELINQKASLPATFSVSDLHQKVLTAVINKKEHTMSLLYGDAAAELALKSAIPAQATNFSFTLVTWQQQDDAHWFGARIPGDLISVEKLAKKGADASLVYQKLSGKKLTTVTDTTGTAGRIQFMLSQKVSILP</sequence>
<comment type="caution">
    <text evidence="1">The sequence shown here is derived from an EMBL/GenBank/DDBJ whole genome shotgun (WGS) entry which is preliminary data.</text>
</comment>
<dbReference type="OrthoDB" id="674757at2"/>
<evidence type="ECO:0000313" key="2">
    <source>
        <dbReference type="Proteomes" id="UP000244168"/>
    </source>
</evidence>